<organism evidence="2">
    <name type="scientific">Ostreococcus mediterraneus</name>
    <dbReference type="NCBI Taxonomy" id="1486918"/>
    <lineage>
        <taxon>Eukaryota</taxon>
        <taxon>Viridiplantae</taxon>
        <taxon>Chlorophyta</taxon>
        <taxon>Mamiellophyceae</taxon>
        <taxon>Mamiellales</taxon>
        <taxon>Bathycoccaceae</taxon>
        <taxon>Ostreococcus</taxon>
    </lineage>
</organism>
<reference evidence="2" key="1">
    <citation type="submission" date="2021-01" db="EMBL/GenBank/DDBJ databases">
        <authorList>
            <person name="Corre E."/>
            <person name="Pelletier E."/>
            <person name="Niang G."/>
            <person name="Scheremetjew M."/>
            <person name="Finn R."/>
            <person name="Kale V."/>
            <person name="Holt S."/>
            <person name="Cochrane G."/>
            <person name="Meng A."/>
            <person name="Brown T."/>
            <person name="Cohen L."/>
        </authorList>
    </citation>
    <scope>NUCLEOTIDE SEQUENCE</scope>
    <source>
        <strain evidence="2">Clade-D-RCC2572</strain>
    </source>
</reference>
<evidence type="ECO:0000313" key="2">
    <source>
        <dbReference type="EMBL" id="CAD8582113.1"/>
    </source>
</evidence>
<evidence type="ECO:0008006" key="3">
    <source>
        <dbReference type="Google" id="ProtNLM"/>
    </source>
</evidence>
<feature type="region of interest" description="Disordered" evidence="1">
    <location>
        <begin position="1"/>
        <end position="62"/>
    </location>
</feature>
<gene>
    <name evidence="2" type="ORF">OMED0929_LOCUS3681</name>
</gene>
<dbReference type="EMBL" id="HBEW01004410">
    <property type="protein sequence ID" value="CAD8582113.1"/>
    <property type="molecule type" value="Transcribed_RNA"/>
</dbReference>
<evidence type="ECO:0000256" key="1">
    <source>
        <dbReference type="SAM" id="MobiDB-lite"/>
    </source>
</evidence>
<name>A0A7S0KK22_9CHLO</name>
<dbReference type="SUPFAM" id="SSF49764">
    <property type="entry name" value="HSP20-like chaperones"/>
    <property type="match status" value="1"/>
</dbReference>
<dbReference type="AlphaFoldDB" id="A0A7S0KK22"/>
<dbReference type="InterPro" id="IPR008978">
    <property type="entry name" value="HSP20-like_chaperone"/>
</dbReference>
<accession>A0A7S0KK22</accession>
<proteinExistence type="predicted"/>
<sequence>MVDYSRFDHIGSSSDDDDDDQGRRRGAPMVHALDGPSTVTFGGGREARVVLSPSPRITDADDVEAFDGDIDASKVNVAPGAGETEVMLSERELAEALERRRRRGSADSPSLEARDASEMPTVRKWDGVVKEMSRNGGVVREDGDGAVRYFWRQDAKEATASVVVAPKTKAKDVRVDVSAREVKISVMKDGGEIREVFRGEWAHEIAEEPRDEDEDDIGCRAAPTFGDWEITDFEGHGDDARRVVRVTVRKKSSDMLVHWWRSCVKGGPEVDPMTFEDRSATKASQAQTTWAQAQAMFRERIANREMIEVDAHTSDA</sequence>
<dbReference type="Gene3D" id="2.60.40.790">
    <property type="match status" value="1"/>
</dbReference>
<protein>
    <recommendedName>
        <fullName evidence="3">CS domain-containing protein</fullName>
    </recommendedName>
</protein>
<feature type="region of interest" description="Disordered" evidence="1">
    <location>
        <begin position="98"/>
        <end position="119"/>
    </location>
</feature>